<dbReference type="EMBL" id="CAWUHB010000019">
    <property type="protein sequence ID" value="CAK7220041.1"/>
    <property type="molecule type" value="Genomic_DNA"/>
</dbReference>
<keyword evidence="3" id="KW-1185">Reference proteome</keyword>
<comment type="caution">
    <text evidence="2">The sequence shown here is derived from an EMBL/GenBank/DDBJ whole genome shotgun (WGS) entry which is preliminary data.</text>
</comment>
<evidence type="ECO:0000313" key="2">
    <source>
        <dbReference type="EMBL" id="CAK7220041.1"/>
    </source>
</evidence>
<evidence type="ECO:0000256" key="1">
    <source>
        <dbReference type="SAM" id="MobiDB-lite"/>
    </source>
</evidence>
<organism evidence="2 3">
    <name type="scientific">Sporothrix curviconia</name>
    <dbReference type="NCBI Taxonomy" id="1260050"/>
    <lineage>
        <taxon>Eukaryota</taxon>
        <taxon>Fungi</taxon>
        <taxon>Dikarya</taxon>
        <taxon>Ascomycota</taxon>
        <taxon>Pezizomycotina</taxon>
        <taxon>Sordariomycetes</taxon>
        <taxon>Sordariomycetidae</taxon>
        <taxon>Ophiostomatales</taxon>
        <taxon>Ophiostomataceae</taxon>
        <taxon>Sporothrix</taxon>
    </lineage>
</organism>
<reference evidence="2 3" key="1">
    <citation type="submission" date="2024-01" db="EMBL/GenBank/DDBJ databases">
        <authorList>
            <person name="Allen C."/>
            <person name="Tagirdzhanova G."/>
        </authorList>
    </citation>
    <scope>NUCLEOTIDE SEQUENCE [LARGE SCALE GENOMIC DNA]</scope>
</reference>
<evidence type="ECO:0008006" key="4">
    <source>
        <dbReference type="Google" id="ProtNLM"/>
    </source>
</evidence>
<evidence type="ECO:0000313" key="3">
    <source>
        <dbReference type="Proteomes" id="UP001642405"/>
    </source>
</evidence>
<feature type="region of interest" description="Disordered" evidence="1">
    <location>
        <begin position="106"/>
        <end position="127"/>
    </location>
</feature>
<name>A0ABP0BLK8_9PEZI</name>
<protein>
    <recommendedName>
        <fullName evidence="4">F-box domain-containing protein</fullName>
    </recommendedName>
</protein>
<gene>
    <name evidence="2" type="ORF">SCUCBS95973_004022</name>
</gene>
<proteinExistence type="predicted"/>
<dbReference type="Proteomes" id="UP001642405">
    <property type="component" value="Unassembled WGS sequence"/>
</dbReference>
<sequence>MASSTAMPSSSLLERLHPELVDLIIGELENVADISALRLTCRTLAAKIVESPALRPHLARKTVQLTNHSLSAFVAITAPGSVPGQLLQHCTLKGIVRNKLAVFMGKYNDLPPPQDPDQDPEPDQDTVLLNTPEEDPQDHIRLLTQAFVNLKHNARQGSLSSLILTLGPNTHPMPKYIVPRHKRGVGNYWHEVEAGTGRARSTVKKTGPAGDSDEEDYVSSYELPYQPSWRTVWGSAERTFDVATQALAASQLQLTDELNVFRSLVGCAMPFDVFLREEARVEAARTSVYASLKRLKMRLSLRHRSAAKEWNEAIVAEQRMAYDAETNAVDEVFSAARLQAELDASHQAQMSAERAAAERIMQTIISPDELARIMPALEEIDLGWYSVGRNMVAPTDEELRPPASLLSDKFPAEQRSLPRLRSLGLHGLRVQASKFLHLLDTARPEDLTLCYAHFAPGTFEPVLRYLTDSALQMRPQGAENSKAIESLAGVGAIHPALAPLRPSPVRSFELDDLVDGHTLIHYDTPGGPKFRYLNLPGLGPTMQALSSSGRRY</sequence>
<accession>A0ABP0BLK8</accession>